<feature type="transmembrane region" description="Helical" evidence="8">
    <location>
        <begin position="12"/>
        <end position="30"/>
    </location>
</feature>
<feature type="transmembrane region" description="Helical" evidence="8">
    <location>
        <begin position="64"/>
        <end position="86"/>
    </location>
</feature>
<dbReference type="Gene3D" id="1.10.3720.10">
    <property type="entry name" value="MetI-like"/>
    <property type="match status" value="1"/>
</dbReference>
<dbReference type="EMBL" id="FNDZ01000005">
    <property type="protein sequence ID" value="SDI91630.1"/>
    <property type="molecule type" value="Genomic_DNA"/>
</dbReference>
<evidence type="ECO:0000313" key="10">
    <source>
        <dbReference type="EMBL" id="SDI91630.1"/>
    </source>
</evidence>
<name>A0A1G8PII4_9CLOT</name>
<keyword evidence="6 8" id="KW-1133">Transmembrane helix</keyword>
<evidence type="ECO:0000256" key="4">
    <source>
        <dbReference type="ARBA" id="ARBA00022475"/>
    </source>
</evidence>
<keyword evidence="3 8" id="KW-0813">Transport</keyword>
<keyword evidence="7 8" id="KW-0472">Membrane</keyword>
<dbReference type="InterPro" id="IPR035906">
    <property type="entry name" value="MetI-like_sf"/>
</dbReference>
<evidence type="ECO:0000256" key="2">
    <source>
        <dbReference type="ARBA" id="ARBA00007069"/>
    </source>
</evidence>
<organism evidence="10 11">
    <name type="scientific">Proteiniclasticum ruminis</name>
    <dbReference type="NCBI Taxonomy" id="398199"/>
    <lineage>
        <taxon>Bacteria</taxon>
        <taxon>Bacillati</taxon>
        <taxon>Bacillota</taxon>
        <taxon>Clostridia</taxon>
        <taxon>Eubacteriales</taxon>
        <taxon>Clostridiaceae</taxon>
        <taxon>Proteiniclasticum</taxon>
    </lineage>
</organism>
<evidence type="ECO:0000256" key="6">
    <source>
        <dbReference type="ARBA" id="ARBA00022989"/>
    </source>
</evidence>
<evidence type="ECO:0000256" key="8">
    <source>
        <dbReference type="RuleBase" id="RU363032"/>
    </source>
</evidence>
<keyword evidence="4" id="KW-1003">Cell membrane</keyword>
<dbReference type="SUPFAM" id="SSF161098">
    <property type="entry name" value="MetI-like"/>
    <property type="match status" value="1"/>
</dbReference>
<proteinExistence type="inferred from homology"/>
<dbReference type="Pfam" id="PF00528">
    <property type="entry name" value="BPD_transp_1"/>
    <property type="match status" value="1"/>
</dbReference>
<dbReference type="PANTHER" id="PTHR42929">
    <property type="entry name" value="INNER MEMBRANE ABC TRANSPORTER PERMEASE PROTEIN YDCU-RELATED-RELATED"/>
    <property type="match status" value="1"/>
</dbReference>
<dbReference type="PANTHER" id="PTHR42929:SF1">
    <property type="entry name" value="INNER MEMBRANE ABC TRANSPORTER PERMEASE PROTEIN YDCU-RELATED"/>
    <property type="match status" value="1"/>
</dbReference>
<feature type="transmembrane region" description="Helical" evidence="8">
    <location>
        <begin position="244"/>
        <end position="264"/>
    </location>
</feature>
<feature type="domain" description="ABC transmembrane type-1" evidence="9">
    <location>
        <begin position="60"/>
        <end position="265"/>
    </location>
</feature>
<evidence type="ECO:0000259" key="9">
    <source>
        <dbReference type="PROSITE" id="PS50928"/>
    </source>
</evidence>
<reference evidence="10 11" key="1">
    <citation type="submission" date="2016-10" db="EMBL/GenBank/DDBJ databases">
        <authorList>
            <person name="de Groot N.N."/>
        </authorList>
    </citation>
    <scope>NUCLEOTIDE SEQUENCE [LARGE SCALE GENOMIC DNA]</scope>
    <source>
        <strain evidence="10 11">CGMCC 1.5058</strain>
    </source>
</reference>
<evidence type="ECO:0000256" key="3">
    <source>
        <dbReference type="ARBA" id="ARBA00022448"/>
    </source>
</evidence>
<dbReference type="GO" id="GO:0055085">
    <property type="term" value="P:transmembrane transport"/>
    <property type="evidence" value="ECO:0007669"/>
    <property type="project" value="InterPro"/>
</dbReference>
<keyword evidence="5 8" id="KW-0812">Transmembrane</keyword>
<dbReference type="GO" id="GO:0005886">
    <property type="term" value="C:plasma membrane"/>
    <property type="evidence" value="ECO:0007669"/>
    <property type="project" value="UniProtKB-SubCell"/>
</dbReference>
<evidence type="ECO:0000313" key="11">
    <source>
        <dbReference type="Proteomes" id="UP000183255"/>
    </source>
</evidence>
<comment type="subcellular location">
    <subcellularLocation>
        <location evidence="1 8">Cell membrane</location>
        <topology evidence="1 8">Multi-pass membrane protein</topology>
    </subcellularLocation>
</comment>
<dbReference type="CDD" id="cd06261">
    <property type="entry name" value="TM_PBP2"/>
    <property type="match status" value="1"/>
</dbReference>
<dbReference type="AlphaFoldDB" id="A0A1G8PII4"/>
<evidence type="ECO:0000256" key="1">
    <source>
        <dbReference type="ARBA" id="ARBA00004651"/>
    </source>
</evidence>
<evidence type="ECO:0000256" key="7">
    <source>
        <dbReference type="ARBA" id="ARBA00023136"/>
    </source>
</evidence>
<feature type="transmembrane region" description="Helical" evidence="8">
    <location>
        <begin position="98"/>
        <end position="120"/>
    </location>
</feature>
<dbReference type="Proteomes" id="UP000183255">
    <property type="component" value="Unassembled WGS sequence"/>
</dbReference>
<protein>
    <submittedName>
        <fullName evidence="10">Spermidine/putrescine transport system permease protein</fullName>
    </submittedName>
</protein>
<dbReference type="PROSITE" id="PS50928">
    <property type="entry name" value="ABC_TM1"/>
    <property type="match status" value="1"/>
</dbReference>
<evidence type="ECO:0000256" key="5">
    <source>
        <dbReference type="ARBA" id="ARBA00022692"/>
    </source>
</evidence>
<sequence>MKMRKVSFPYVLWMLIFILVPLFLVVYFAFTTGNSNDYETFTLSLENFRRFLDPIYLGVLRRSLTLSVVSTLICFLLGYPIAYIIATQKKAKTRNNMILLFVIPMWMNFLLRTYAWLTILGKNGIINTFLNFLGFQSLELLYNDGAVILGMVYNFLPFMVLPIYSVLVKMDKKLIEAAEDLGANKRTIFKRVIFPLSVPGVMTGFTMVFTPAVSTFIISNLLGGNKTTLIGNVIEQQFIYTGDWHFGSAMSIILMIIILIVMAISNKSGGDLEGGRGALW</sequence>
<gene>
    <name evidence="10" type="ORF">SAMN05421804_10598</name>
</gene>
<feature type="transmembrane region" description="Helical" evidence="8">
    <location>
        <begin position="140"/>
        <end position="164"/>
    </location>
</feature>
<dbReference type="InterPro" id="IPR000515">
    <property type="entry name" value="MetI-like"/>
</dbReference>
<feature type="transmembrane region" description="Helical" evidence="8">
    <location>
        <begin position="192"/>
        <end position="218"/>
    </location>
</feature>
<comment type="similarity">
    <text evidence="2">Belongs to the binding-protein-dependent transport system permease family. CysTW subfamily.</text>
</comment>
<accession>A0A1G8PII4</accession>